<keyword evidence="2" id="KW-1185">Reference proteome</keyword>
<organism evidence="1 2">
    <name type="scientific">Niallia alba</name>
    <dbReference type="NCBI Taxonomy" id="2729105"/>
    <lineage>
        <taxon>Bacteria</taxon>
        <taxon>Bacillati</taxon>
        <taxon>Bacillota</taxon>
        <taxon>Bacilli</taxon>
        <taxon>Bacillales</taxon>
        <taxon>Bacillaceae</taxon>
        <taxon>Niallia</taxon>
    </lineage>
</organism>
<sequence length="148" mass="17510">MEYWSLVENPTGEVYQQLINVLCSYSDKFYFITRKELGYDMKIIKNFEPYIVETYKTKKWANTMTDGPSATVYVIDVNPETCLLLQQLANSLYDWVSPKLPEDLTFIKNNHPWFTSTAHEEFAIFSIRSDYYRNIMKKIDGLTIQMEE</sequence>
<evidence type="ECO:0000313" key="1">
    <source>
        <dbReference type="EMBL" id="NMO78030.1"/>
    </source>
</evidence>
<comment type="caution">
    <text evidence="1">The sequence shown here is derived from an EMBL/GenBank/DDBJ whole genome shotgun (WGS) entry which is preliminary data.</text>
</comment>
<reference evidence="1 2" key="1">
    <citation type="submission" date="2020-04" db="EMBL/GenBank/DDBJ databases">
        <title>Bacillus sp. UniB3 isolated from commercial digestive syrup.</title>
        <authorList>
            <person name="Thorat V."/>
            <person name="Kirdat K."/>
            <person name="Tiwarekar B."/>
            <person name="Yadav A."/>
        </authorList>
    </citation>
    <scope>NUCLEOTIDE SEQUENCE [LARGE SCALE GENOMIC DNA]</scope>
    <source>
        <strain evidence="1 2">UniB3</strain>
    </source>
</reference>
<evidence type="ECO:0000313" key="2">
    <source>
        <dbReference type="Proteomes" id="UP000588491"/>
    </source>
</evidence>
<gene>
    <name evidence="1" type="ORF">HHU08_13645</name>
</gene>
<protein>
    <submittedName>
        <fullName evidence="1">Uncharacterized protein</fullName>
    </submittedName>
</protein>
<name>A0A7Y0KA98_9BACI</name>
<dbReference type="Proteomes" id="UP000588491">
    <property type="component" value="Unassembled WGS sequence"/>
</dbReference>
<accession>A0A7Y0KA98</accession>
<dbReference type="RefSeq" id="WP_016203589.1">
    <property type="nucleotide sequence ID" value="NZ_JABBPK010000001.1"/>
</dbReference>
<proteinExistence type="predicted"/>
<dbReference type="EMBL" id="JABBPK010000001">
    <property type="protein sequence ID" value="NMO78030.1"/>
    <property type="molecule type" value="Genomic_DNA"/>
</dbReference>
<dbReference type="AlphaFoldDB" id="A0A7Y0KA98"/>